<dbReference type="GO" id="GO:0042597">
    <property type="term" value="C:periplasmic space"/>
    <property type="evidence" value="ECO:0007669"/>
    <property type="project" value="UniProtKB-SubCell"/>
</dbReference>
<proteinExistence type="inferred from homology"/>
<dbReference type="AlphaFoldDB" id="A0AAW9QER7"/>
<accession>A0AAW9QER7</accession>
<reference evidence="12 13" key="1">
    <citation type="submission" date="2024-02" db="EMBL/GenBank/DDBJ databases">
        <title>Genome sequence of Aquincola sp. MAHUQ-54.</title>
        <authorList>
            <person name="Huq M.A."/>
        </authorList>
    </citation>
    <scope>NUCLEOTIDE SEQUENCE [LARGE SCALE GENOMIC DNA]</scope>
    <source>
        <strain evidence="12 13">MAHUQ-54</strain>
    </source>
</reference>
<evidence type="ECO:0000256" key="1">
    <source>
        <dbReference type="ARBA" id="ARBA00002954"/>
    </source>
</evidence>
<keyword evidence="8" id="KW-0326">Glycosidase</keyword>
<dbReference type="GO" id="GO:0071973">
    <property type="term" value="P:bacterial-type flagellum-dependent cell motility"/>
    <property type="evidence" value="ECO:0007669"/>
    <property type="project" value="TreeGrafter"/>
</dbReference>
<keyword evidence="12" id="KW-0969">Cilium</keyword>
<dbReference type="Pfam" id="PF01832">
    <property type="entry name" value="Glucosaminidase"/>
    <property type="match status" value="1"/>
</dbReference>
<evidence type="ECO:0000256" key="10">
    <source>
        <dbReference type="ARBA" id="ARBA00030835"/>
    </source>
</evidence>
<dbReference type="Pfam" id="PF10135">
    <property type="entry name" value="Rod-binding"/>
    <property type="match status" value="1"/>
</dbReference>
<keyword evidence="6" id="KW-0574">Periplasm</keyword>
<evidence type="ECO:0000256" key="4">
    <source>
        <dbReference type="ARBA" id="ARBA00007974"/>
    </source>
</evidence>
<gene>
    <name evidence="12" type="primary">flgJ</name>
    <name evidence="12" type="ORF">V4F39_04065</name>
</gene>
<dbReference type="Gene3D" id="2.10.70.40">
    <property type="entry name" value="peptidoglycan hydrolase"/>
    <property type="match status" value="1"/>
</dbReference>
<dbReference type="InterPro" id="IPR019301">
    <property type="entry name" value="Flagellar_prot_FlgJ_N"/>
</dbReference>
<dbReference type="RefSeq" id="WP_332288005.1">
    <property type="nucleotide sequence ID" value="NZ_JAZIBG010000012.1"/>
</dbReference>
<dbReference type="InterPro" id="IPR002901">
    <property type="entry name" value="MGlyc_endo_b_GlcNAc-like_dom"/>
</dbReference>
<comment type="caution">
    <text evidence="12">The sequence shown here is derived from an EMBL/GenBank/DDBJ whole genome shotgun (WGS) entry which is preliminary data.</text>
</comment>
<dbReference type="SMART" id="SM00047">
    <property type="entry name" value="LYZ2"/>
    <property type="match status" value="1"/>
</dbReference>
<keyword evidence="12" id="KW-0966">Cell projection</keyword>
<comment type="function">
    <text evidence="1">Flagellum-specific muramidase which hydrolyzes the peptidoglycan layer to assemble the rod structure in the periplasmic space.</text>
</comment>
<comment type="similarity">
    <text evidence="4">In the C-terminal section; belongs to the glycosyl hydrolase 73 family.</text>
</comment>
<evidence type="ECO:0000256" key="8">
    <source>
        <dbReference type="ARBA" id="ARBA00023295"/>
    </source>
</evidence>
<keyword evidence="12" id="KW-0282">Flagellum</keyword>
<dbReference type="InterPro" id="IPR013377">
    <property type="entry name" value="FlgJ"/>
</dbReference>
<protein>
    <recommendedName>
        <fullName evidence="5">Peptidoglycan hydrolase FlgJ</fullName>
    </recommendedName>
    <alternativeName>
        <fullName evidence="10">Muramidase FlgJ</fullName>
    </alternativeName>
</protein>
<evidence type="ECO:0000313" key="13">
    <source>
        <dbReference type="Proteomes" id="UP001336250"/>
    </source>
</evidence>
<dbReference type="NCBIfam" id="TIGR02541">
    <property type="entry name" value="flagell_FlgJ"/>
    <property type="match status" value="1"/>
</dbReference>
<evidence type="ECO:0000256" key="7">
    <source>
        <dbReference type="ARBA" id="ARBA00022801"/>
    </source>
</evidence>
<feature type="domain" description="Mannosyl-glycoprotein endo-beta-N-acetylglucosamidase-like" evidence="11">
    <location>
        <begin position="144"/>
        <end position="299"/>
    </location>
</feature>
<dbReference type="PANTHER" id="PTHR33308:SF9">
    <property type="entry name" value="PEPTIDOGLYCAN HYDROLASE FLGJ"/>
    <property type="match status" value="1"/>
</dbReference>
<name>A0AAW9QER7_9BURK</name>
<evidence type="ECO:0000256" key="6">
    <source>
        <dbReference type="ARBA" id="ARBA00022764"/>
    </source>
</evidence>
<dbReference type="Gene3D" id="1.10.530.10">
    <property type="match status" value="1"/>
</dbReference>
<dbReference type="GO" id="GO:0016798">
    <property type="term" value="F:hydrolase activity, acting on glycosyl bonds"/>
    <property type="evidence" value="ECO:0007669"/>
    <property type="project" value="UniProtKB-KW"/>
</dbReference>
<evidence type="ECO:0000256" key="9">
    <source>
        <dbReference type="ARBA" id="ARBA00023316"/>
    </source>
</evidence>
<organism evidence="12 13">
    <name type="scientific">Aquincola agrisoli</name>
    <dbReference type="NCBI Taxonomy" id="3119538"/>
    <lineage>
        <taxon>Bacteria</taxon>
        <taxon>Pseudomonadati</taxon>
        <taxon>Pseudomonadota</taxon>
        <taxon>Betaproteobacteria</taxon>
        <taxon>Burkholderiales</taxon>
        <taxon>Sphaerotilaceae</taxon>
        <taxon>Aquincola</taxon>
    </lineage>
</organism>
<dbReference type="EMBL" id="JAZIBG010000012">
    <property type="protein sequence ID" value="MEF7613075.1"/>
    <property type="molecule type" value="Genomic_DNA"/>
</dbReference>
<sequence length="306" mass="31996">MIPNTSGLGTDPASLAALRTQAGADPKSATREAARQFEAIFMQELLKNMRASTLSSGMLDNSGTQLGTDMLDTQYAKQLSGQKGGLADVIARQIERQMGVAASSATASSGPMPLGPTRSAAAVLGGSSSLVAPGATASAAVQRTPLRPPATAQEFVERVSGDAKAAEAATGIPAAFMISQAALETGWGKKEIKMADGSNSFNLFGIKAGGSWTGPTAEITTTEFIDGKATKVKAKFRAYSSYEEAFNDYGKLMKESPRYQNVVANSNSAHGFAQNLQKAGYATDPQYAEKLGRVINTTLRLQRALT</sequence>
<dbReference type="Proteomes" id="UP001336250">
    <property type="component" value="Unassembled WGS sequence"/>
</dbReference>
<keyword evidence="13" id="KW-1185">Reference proteome</keyword>
<comment type="subcellular location">
    <subcellularLocation>
        <location evidence="2">Periplasm</location>
    </subcellularLocation>
</comment>
<dbReference type="FunFam" id="2.10.70.40:FF:000001">
    <property type="entry name" value="Flagellar assembly peptidoglycan hydrolase FlgJ"/>
    <property type="match status" value="1"/>
</dbReference>
<comment type="similarity">
    <text evidence="3">In the N-terminal section; belongs to the FlgJ family.</text>
</comment>
<keyword evidence="9" id="KW-0961">Cell wall biogenesis/degradation</keyword>
<evidence type="ECO:0000256" key="2">
    <source>
        <dbReference type="ARBA" id="ARBA00004418"/>
    </source>
</evidence>
<dbReference type="GO" id="GO:0071555">
    <property type="term" value="P:cell wall organization"/>
    <property type="evidence" value="ECO:0007669"/>
    <property type="project" value="UniProtKB-KW"/>
</dbReference>
<dbReference type="GO" id="GO:0004040">
    <property type="term" value="F:amidase activity"/>
    <property type="evidence" value="ECO:0007669"/>
    <property type="project" value="InterPro"/>
</dbReference>
<evidence type="ECO:0000256" key="3">
    <source>
        <dbReference type="ARBA" id="ARBA00006880"/>
    </source>
</evidence>
<dbReference type="PANTHER" id="PTHR33308">
    <property type="entry name" value="PEPTIDOGLYCAN HYDROLASE FLGJ"/>
    <property type="match status" value="1"/>
</dbReference>
<evidence type="ECO:0000256" key="5">
    <source>
        <dbReference type="ARBA" id="ARBA00013433"/>
    </source>
</evidence>
<dbReference type="InterPro" id="IPR051056">
    <property type="entry name" value="Glycosyl_Hydrolase_73"/>
</dbReference>
<dbReference type="PRINTS" id="PR01002">
    <property type="entry name" value="FLGFLGJ"/>
</dbReference>
<dbReference type="GO" id="GO:0044780">
    <property type="term" value="P:bacterial-type flagellum assembly"/>
    <property type="evidence" value="ECO:0007669"/>
    <property type="project" value="InterPro"/>
</dbReference>
<evidence type="ECO:0000313" key="12">
    <source>
        <dbReference type="EMBL" id="MEF7613075.1"/>
    </source>
</evidence>
<keyword evidence="7 12" id="KW-0378">Hydrolase</keyword>
<evidence type="ECO:0000259" key="11">
    <source>
        <dbReference type="SMART" id="SM00047"/>
    </source>
</evidence>